<sequence>MSGLAETRALAENPAKTGSKASSVTKRLRIGFLGVGWIGRHRMEAMLATGLADAVAIADPSAEMLDAALAVAPEAQQAHDLDNLLTHDLDGLVIATPSAAHAAQSIEALKRGVPVFCQKPLGPSAAEVEAVVEAARQNDLLLGVDLSYRQTDGMQRIKALLDEQALGETFAADLVFHNAYGPDKPWFYDRSLSGGGCVIDLGVHLVDLALWSLGFPEVDEVSSTLLSKGRPVGPDSDEVEDYAVANLTLKGGAVVRIACSWRLQAGTEAIIQASFYGTQGGASLQNVDGSFYKLTADRFLGTSTESLAGLQEDWGGFAAAAWIRQLAQDPGFDPDCEHLVQSAKVLDRIYGR</sequence>
<dbReference type="PANTHER" id="PTHR43818:SF11">
    <property type="entry name" value="BCDNA.GH03377"/>
    <property type="match status" value="1"/>
</dbReference>
<gene>
    <name evidence="4" type="ORF">FJQ55_19435</name>
</gene>
<dbReference type="SUPFAM" id="SSF55347">
    <property type="entry name" value="Glyceraldehyde-3-phosphate dehydrogenase-like, C-terminal domain"/>
    <property type="match status" value="1"/>
</dbReference>
<dbReference type="Pfam" id="PF22725">
    <property type="entry name" value="GFO_IDH_MocA_C3"/>
    <property type="match status" value="1"/>
</dbReference>
<dbReference type="Proteomes" id="UP000316429">
    <property type="component" value="Unassembled WGS sequence"/>
</dbReference>
<comment type="caution">
    <text evidence="4">The sequence shown here is derived from an EMBL/GenBank/DDBJ whole genome shotgun (WGS) entry which is preliminary data.</text>
</comment>
<evidence type="ECO:0000313" key="5">
    <source>
        <dbReference type="Proteomes" id="UP000316429"/>
    </source>
</evidence>
<reference evidence="4 5" key="1">
    <citation type="submission" date="2019-06" db="EMBL/GenBank/DDBJ databases">
        <title>Rhizobium sp. CL12 isolated from roots of soybean.</title>
        <authorList>
            <person name="Wang C."/>
        </authorList>
    </citation>
    <scope>NUCLEOTIDE SEQUENCE [LARGE SCALE GENOMIC DNA]</scope>
    <source>
        <strain evidence="4 5">CL12</strain>
    </source>
</reference>
<dbReference type="EMBL" id="VFYP01000004">
    <property type="protein sequence ID" value="TPP05913.1"/>
    <property type="molecule type" value="Genomic_DNA"/>
</dbReference>
<dbReference type="Gene3D" id="3.40.50.720">
    <property type="entry name" value="NAD(P)-binding Rossmann-like Domain"/>
    <property type="match status" value="1"/>
</dbReference>
<proteinExistence type="predicted"/>
<accession>A0A504ULG5</accession>
<dbReference type="AlphaFoldDB" id="A0A504ULG5"/>
<organism evidence="4 5">
    <name type="scientific">Rhizobium glycinendophyticum</name>
    <dbReference type="NCBI Taxonomy" id="2589807"/>
    <lineage>
        <taxon>Bacteria</taxon>
        <taxon>Pseudomonadati</taxon>
        <taxon>Pseudomonadota</taxon>
        <taxon>Alphaproteobacteria</taxon>
        <taxon>Hyphomicrobiales</taxon>
        <taxon>Rhizobiaceae</taxon>
        <taxon>Rhizobium/Agrobacterium group</taxon>
        <taxon>Rhizobium</taxon>
    </lineage>
</organism>
<dbReference type="GO" id="GO:0000166">
    <property type="term" value="F:nucleotide binding"/>
    <property type="evidence" value="ECO:0007669"/>
    <property type="project" value="InterPro"/>
</dbReference>
<dbReference type="OrthoDB" id="9792935at2"/>
<keyword evidence="5" id="KW-1185">Reference proteome</keyword>
<dbReference type="SUPFAM" id="SSF51735">
    <property type="entry name" value="NAD(P)-binding Rossmann-fold domains"/>
    <property type="match status" value="1"/>
</dbReference>
<feature type="domain" description="GFO/IDH/MocA-like oxidoreductase" evidence="3">
    <location>
        <begin position="154"/>
        <end position="282"/>
    </location>
</feature>
<evidence type="ECO:0000259" key="3">
    <source>
        <dbReference type="Pfam" id="PF22725"/>
    </source>
</evidence>
<feature type="domain" description="Gfo/Idh/MocA-like oxidoreductase N-terminal" evidence="2">
    <location>
        <begin position="28"/>
        <end position="145"/>
    </location>
</feature>
<dbReference type="Pfam" id="PF01408">
    <property type="entry name" value="GFO_IDH_MocA"/>
    <property type="match status" value="1"/>
</dbReference>
<keyword evidence="1" id="KW-0560">Oxidoreductase</keyword>
<dbReference type="InterPro" id="IPR000683">
    <property type="entry name" value="Gfo/Idh/MocA-like_OxRdtase_N"/>
</dbReference>
<dbReference type="InterPro" id="IPR050463">
    <property type="entry name" value="Gfo/Idh/MocA_oxidrdct_glycsds"/>
</dbReference>
<dbReference type="PANTHER" id="PTHR43818">
    <property type="entry name" value="BCDNA.GH03377"/>
    <property type="match status" value="1"/>
</dbReference>
<dbReference type="GO" id="GO:0016491">
    <property type="term" value="F:oxidoreductase activity"/>
    <property type="evidence" value="ECO:0007669"/>
    <property type="project" value="UniProtKB-KW"/>
</dbReference>
<dbReference type="InterPro" id="IPR055170">
    <property type="entry name" value="GFO_IDH_MocA-like_dom"/>
</dbReference>
<protein>
    <submittedName>
        <fullName evidence="4">Gfo/Idh/MocA family oxidoreductase</fullName>
    </submittedName>
</protein>
<dbReference type="Gene3D" id="3.30.360.10">
    <property type="entry name" value="Dihydrodipicolinate Reductase, domain 2"/>
    <property type="match status" value="1"/>
</dbReference>
<evidence type="ECO:0000259" key="2">
    <source>
        <dbReference type="Pfam" id="PF01408"/>
    </source>
</evidence>
<dbReference type="InterPro" id="IPR036291">
    <property type="entry name" value="NAD(P)-bd_dom_sf"/>
</dbReference>
<name>A0A504ULG5_9HYPH</name>
<evidence type="ECO:0000313" key="4">
    <source>
        <dbReference type="EMBL" id="TPP05913.1"/>
    </source>
</evidence>
<evidence type="ECO:0000256" key="1">
    <source>
        <dbReference type="ARBA" id="ARBA00023002"/>
    </source>
</evidence>